<keyword evidence="3" id="KW-0472">Membrane</keyword>
<dbReference type="Pfam" id="PF13609">
    <property type="entry name" value="Porin_4"/>
    <property type="match status" value="1"/>
</dbReference>
<dbReference type="GO" id="GO:0015288">
    <property type="term" value="F:porin activity"/>
    <property type="evidence" value="ECO:0007669"/>
    <property type="project" value="InterPro"/>
</dbReference>
<proteinExistence type="predicted"/>
<evidence type="ECO:0000256" key="2">
    <source>
        <dbReference type="ARBA" id="ARBA00022729"/>
    </source>
</evidence>
<dbReference type="InterPro" id="IPR023614">
    <property type="entry name" value="Porin_dom_sf"/>
</dbReference>
<dbReference type="AlphaFoldDB" id="A0A8H9K694"/>
<dbReference type="GO" id="GO:0009279">
    <property type="term" value="C:cell outer membrane"/>
    <property type="evidence" value="ECO:0007669"/>
    <property type="project" value="UniProtKB-SubCell"/>
</dbReference>
<dbReference type="InterPro" id="IPR050298">
    <property type="entry name" value="Gram-neg_bact_OMP"/>
</dbReference>
<dbReference type="EMBL" id="DACRBY010000003">
    <property type="protein sequence ID" value="HAS8538810.1"/>
    <property type="molecule type" value="Genomic_DNA"/>
</dbReference>
<feature type="domain" description="Porin" evidence="5">
    <location>
        <begin position="7"/>
        <end position="298"/>
    </location>
</feature>
<evidence type="ECO:0000256" key="4">
    <source>
        <dbReference type="SAM" id="SignalP"/>
    </source>
</evidence>
<dbReference type="RefSeq" id="WP_047109390.1">
    <property type="nucleotide sequence ID" value="NZ_CP035784.1"/>
</dbReference>
<evidence type="ECO:0000313" key="6">
    <source>
        <dbReference type="EMBL" id="HAS8538810.1"/>
    </source>
</evidence>
<gene>
    <name evidence="6" type="ORF">I7730_03320</name>
</gene>
<reference evidence="6" key="2">
    <citation type="submission" date="2019-01" db="EMBL/GenBank/DDBJ databases">
        <authorList>
            <consortium name="NCBI Pathogen Detection Project"/>
        </authorList>
    </citation>
    <scope>NUCLEOTIDE SEQUENCE</scope>
    <source>
        <strain evidence="6">BCW_3452</strain>
    </source>
</reference>
<dbReference type="PANTHER" id="PTHR34501:SF2">
    <property type="entry name" value="OUTER MEMBRANE PORIN F-RELATED"/>
    <property type="match status" value="1"/>
</dbReference>
<organism evidence="6">
    <name type="scientific">Vibrio vulnificus</name>
    <dbReference type="NCBI Taxonomy" id="672"/>
    <lineage>
        <taxon>Bacteria</taxon>
        <taxon>Pseudomonadati</taxon>
        <taxon>Pseudomonadota</taxon>
        <taxon>Gammaproteobacteria</taxon>
        <taxon>Vibrionales</taxon>
        <taxon>Vibrionaceae</taxon>
        <taxon>Vibrio</taxon>
    </lineage>
</organism>
<dbReference type="SUPFAM" id="SSF56935">
    <property type="entry name" value="Porins"/>
    <property type="match status" value="1"/>
</dbReference>
<dbReference type="PANTHER" id="PTHR34501">
    <property type="entry name" value="PROTEIN YDDL-RELATED"/>
    <property type="match status" value="1"/>
</dbReference>
<dbReference type="InterPro" id="IPR033900">
    <property type="entry name" value="Gram_neg_porin_domain"/>
</dbReference>
<sequence length="313" mass="33742">MKKTLVALAVMAFAGSANAAFNLYDKDGVTVDLKGDMEVRYQKDAAKGSELTQNIHDADFALDIRYAYADDLKIGGFFEVQDTGTNAGDAYVALYTTEMGNLYVGRMATILDDSGIGNDYVYGIKSKVDAFDFSGTEVIKYQLDKGQFYGGFAVLQNNTGQNKKLLKESGKHFDANIGARFGDLDAQVFYGESQDVANKDTAALVAKKQKVTLFQVAYTIDAVKLEALYSQGKLDSAKTDTLGVAATYTMDAWTFGAGYSNASPKGGEDVANAFVNAGYALTKGVTTFVELGYEDEKGKDNDLAYAFGIKATF</sequence>
<reference evidence="6" key="1">
    <citation type="journal article" date="2018" name="Genome Biol.">
        <title>SKESA: strategic k-mer extension for scrupulous assemblies.</title>
        <authorList>
            <person name="Souvorov A."/>
            <person name="Agarwala R."/>
            <person name="Lipman D.J."/>
        </authorList>
    </citation>
    <scope>NUCLEOTIDE SEQUENCE</scope>
    <source>
        <strain evidence="6">BCW_3452</strain>
    </source>
</reference>
<evidence type="ECO:0000256" key="1">
    <source>
        <dbReference type="ARBA" id="ARBA00004571"/>
    </source>
</evidence>
<name>A0A8H9K694_VIBVL</name>
<comment type="subcellular location">
    <subcellularLocation>
        <location evidence="1">Cell outer membrane</location>
        <topology evidence="1">Multi-pass membrane protein</topology>
    </subcellularLocation>
</comment>
<evidence type="ECO:0000256" key="3">
    <source>
        <dbReference type="ARBA" id="ARBA00023136"/>
    </source>
</evidence>
<comment type="caution">
    <text evidence="6">The sequence shown here is derived from an EMBL/GenBank/DDBJ whole genome shotgun (WGS) entry which is preliminary data.</text>
</comment>
<accession>A0A8H9K694</accession>
<dbReference type="Proteomes" id="UP000863257">
    <property type="component" value="Unassembled WGS sequence"/>
</dbReference>
<keyword evidence="2 4" id="KW-0732">Signal</keyword>
<feature type="signal peptide" evidence="4">
    <location>
        <begin position="1"/>
        <end position="19"/>
    </location>
</feature>
<evidence type="ECO:0000259" key="5">
    <source>
        <dbReference type="Pfam" id="PF13609"/>
    </source>
</evidence>
<protein>
    <submittedName>
        <fullName evidence="6">Porin</fullName>
    </submittedName>
</protein>
<dbReference type="Gene3D" id="2.40.160.10">
    <property type="entry name" value="Porin"/>
    <property type="match status" value="1"/>
</dbReference>
<feature type="chain" id="PRO_5034077002" evidence="4">
    <location>
        <begin position="20"/>
        <end position="313"/>
    </location>
</feature>